<accession>A0ABQ9Y9V0</accession>
<evidence type="ECO:0000259" key="3">
    <source>
        <dbReference type="PROSITE" id="PS50102"/>
    </source>
</evidence>
<reference evidence="4 5" key="1">
    <citation type="journal article" date="2022" name="bioRxiv">
        <title>Genomics of Preaxostyla Flagellates Illuminates Evolutionary Transitions and the Path Towards Mitochondrial Loss.</title>
        <authorList>
            <person name="Novak L.V.F."/>
            <person name="Treitli S.C."/>
            <person name="Pyrih J."/>
            <person name="Halakuc P."/>
            <person name="Pipaliya S.V."/>
            <person name="Vacek V."/>
            <person name="Brzon O."/>
            <person name="Soukal P."/>
            <person name="Eme L."/>
            <person name="Dacks J.B."/>
            <person name="Karnkowska A."/>
            <person name="Elias M."/>
            <person name="Hampl V."/>
        </authorList>
    </citation>
    <scope>NUCLEOTIDE SEQUENCE [LARGE SCALE GENOMIC DNA]</scope>
    <source>
        <strain evidence="4">NAU3</strain>
        <tissue evidence="4">Gut</tissue>
    </source>
</reference>
<evidence type="ECO:0000313" key="5">
    <source>
        <dbReference type="Proteomes" id="UP001281761"/>
    </source>
</evidence>
<dbReference type="EMBL" id="JARBJD010000022">
    <property type="protein sequence ID" value="KAK2960510.1"/>
    <property type="molecule type" value="Genomic_DNA"/>
</dbReference>
<gene>
    <name evidence="4" type="ORF">BLNAU_4408</name>
</gene>
<keyword evidence="5" id="KW-1185">Reference proteome</keyword>
<organism evidence="4 5">
    <name type="scientific">Blattamonas nauphoetae</name>
    <dbReference type="NCBI Taxonomy" id="2049346"/>
    <lineage>
        <taxon>Eukaryota</taxon>
        <taxon>Metamonada</taxon>
        <taxon>Preaxostyla</taxon>
        <taxon>Oxymonadida</taxon>
        <taxon>Blattamonas</taxon>
    </lineage>
</organism>
<feature type="domain" description="RRM" evidence="3">
    <location>
        <begin position="747"/>
        <end position="824"/>
    </location>
</feature>
<feature type="region of interest" description="Disordered" evidence="2">
    <location>
        <begin position="319"/>
        <end position="350"/>
    </location>
</feature>
<proteinExistence type="predicted"/>
<feature type="domain" description="RRM" evidence="3">
    <location>
        <begin position="526"/>
        <end position="600"/>
    </location>
</feature>
<feature type="region of interest" description="Disordered" evidence="2">
    <location>
        <begin position="197"/>
        <end position="268"/>
    </location>
</feature>
<dbReference type="InterPro" id="IPR050441">
    <property type="entry name" value="RBM"/>
</dbReference>
<feature type="compositionally biased region" description="Polar residues" evidence="2">
    <location>
        <begin position="157"/>
        <end position="169"/>
    </location>
</feature>
<feature type="domain" description="RRM" evidence="3">
    <location>
        <begin position="625"/>
        <end position="711"/>
    </location>
</feature>
<dbReference type="SMART" id="SM00360">
    <property type="entry name" value="RRM"/>
    <property type="match status" value="5"/>
</dbReference>
<dbReference type="Proteomes" id="UP001281761">
    <property type="component" value="Unassembled WGS sequence"/>
</dbReference>
<feature type="region of interest" description="Disordered" evidence="2">
    <location>
        <begin position="80"/>
        <end position="106"/>
    </location>
</feature>
<dbReference type="CDD" id="cd12320">
    <property type="entry name" value="RRM6_RBM19_RRM5_MRD1"/>
    <property type="match status" value="1"/>
</dbReference>
<comment type="caution">
    <text evidence="4">The sequence shown here is derived from an EMBL/GenBank/DDBJ whole genome shotgun (WGS) entry which is preliminary data.</text>
</comment>
<feature type="compositionally biased region" description="Basic and acidic residues" evidence="2">
    <location>
        <begin position="208"/>
        <end position="219"/>
    </location>
</feature>
<dbReference type="Pfam" id="PF00076">
    <property type="entry name" value="RRM_1"/>
    <property type="match status" value="4"/>
</dbReference>
<dbReference type="PROSITE" id="PS50102">
    <property type="entry name" value="RRM"/>
    <property type="match status" value="5"/>
</dbReference>
<dbReference type="CDD" id="cd00590">
    <property type="entry name" value="RRM_SF"/>
    <property type="match status" value="1"/>
</dbReference>
<feature type="compositionally biased region" description="Polar residues" evidence="2">
    <location>
        <begin position="254"/>
        <end position="268"/>
    </location>
</feature>
<protein>
    <submittedName>
        <fullName evidence="4">Nucleotide/nucleic acid binding protein</fullName>
    </submittedName>
</protein>
<keyword evidence="1" id="KW-0694">RNA-binding</keyword>
<dbReference type="InterPro" id="IPR035979">
    <property type="entry name" value="RBD_domain_sf"/>
</dbReference>
<dbReference type="Gene3D" id="3.30.70.330">
    <property type="match status" value="5"/>
</dbReference>
<feature type="domain" description="RRM" evidence="3">
    <location>
        <begin position="296"/>
        <end position="406"/>
    </location>
</feature>
<sequence length="900" mass="100631">MTRLIVEGLPTHLKDAAFRAHFSDFGTLTDAKIMRTSTQKSRRFGFIGFKEEGLAESAIKHFNNTYIDTGKIRVAEAKPVGDSSIPLPKSQKSQKRRAYSDSNKNIQKETFKRRLDALHSTQLELKNDILRLRGKSAKQDDNDDEVAQAYKTKPSEKTWSNLDVPSTENVEGELKEIAFDGDSDDEDDNDEIMQLDIEKGLVQSSKGKNSDEKRRRQTEAEDGEDLNKFQTEQNSGDFEEKFEEGMIKDEEQEQNYPDNDSQFSNFGQQGYTVSKHKSAHQEVAADTDFSLLLETHRLRIINLPYSATESDIQKYFSAYTQSDPSQDSEPKDETDEKSDQEKPTKKRKRTRLALKEVKIVRKLGTGESRGVGYVEYTNGIDAVKAYQHFNDSIFLGRVVRLEPAHAAPSTEAPLTSSLAASESFKQKRLKQLKASTMSEAAMNTLFIPTDTAVAAASSLHGMTSAGVYGLDEMKGGDGSNAAVRAALAEAEVVNDTRTYLEKEGVVMDHLSLSVDKEATKVKRSDRILLIKGLSFDSDASELERMFQTASNGTLTRFIMPPTKAICVVEFSSPTGANTARQKLHYKRYLDRPLLLEWAPEGVLVKKEGTSVEEVVQASDEIKEGRTLHLKGLGFDVTEERLKQELKQFGGKVVSASIPTRRKKKGGQELVLSMGFAFVEYARVDDAVNAFTKMKDGFKIDERPIKVDFSRVAQPTATDTPAPSQPTPIATFGEDYIPFEVQEKSAKTKVVVKNVAFQTTSQDLRELFSVSGHVKSIRLPKKHDGSIRGFAFIEFATEEEAKKVVESFKSIHLYGKRLVLEWADDDKSVDEIREKTTELFAAGQEKQSAGAKSVREELKRLEEKRISENGEGEGNEDGISLVKKKRAGKNEHHGKKEKKTK</sequence>
<evidence type="ECO:0000256" key="1">
    <source>
        <dbReference type="PROSITE-ProRule" id="PRU00176"/>
    </source>
</evidence>
<evidence type="ECO:0000256" key="2">
    <source>
        <dbReference type="SAM" id="MobiDB-lite"/>
    </source>
</evidence>
<feature type="region of interest" description="Disordered" evidence="2">
    <location>
        <begin position="150"/>
        <end position="169"/>
    </location>
</feature>
<evidence type="ECO:0000313" key="4">
    <source>
        <dbReference type="EMBL" id="KAK2960510.1"/>
    </source>
</evidence>
<dbReference type="InterPro" id="IPR012677">
    <property type="entry name" value="Nucleotide-bd_a/b_plait_sf"/>
</dbReference>
<dbReference type="SUPFAM" id="SSF54928">
    <property type="entry name" value="RNA-binding domain, RBD"/>
    <property type="match status" value="4"/>
</dbReference>
<dbReference type="PANTHER" id="PTHR48034">
    <property type="entry name" value="TRANSFORMER-2 SEX-DETERMINING PROTEIN-RELATED"/>
    <property type="match status" value="1"/>
</dbReference>
<feature type="region of interest" description="Disordered" evidence="2">
    <location>
        <begin position="862"/>
        <end position="900"/>
    </location>
</feature>
<feature type="domain" description="RRM" evidence="3">
    <location>
        <begin position="2"/>
        <end position="79"/>
    </location>
</feature>
<name>A0ABQ9Y9V0_9EUKA</name>
<dbReference type="InterPro" id="IPR000504">
    <property type="entry name" value="RRM_dom"/>
</dbReference>
<feature type="compositionally biased region" description="Basic residues" evidence="2">
    <location>
        <begin position="881"/>
        <end position="900"/>
    </location>
</feature>